<sequence length="186" mass="20419">MRMNILFFAIAVVTFPPGILVEKIHVAEKSVCFHGSAADWVKHKTENGVDTSSSGKPKPAFSALTARDTSFKAGQTYKFTLVKLNVRSMYNPNDGKATIPSNGKISWHILSNGGYAVYPYLKVNNSYQGYTACDSRGSSGVRMSCGNLVVLPLKKGDKIWIEEWTANTRGRKNVQGGFSSFSAWKI</sequence>
<dbReference type="OrthoDB" id="10070467at2759"/>
<feature type="signal peptide" evidence="1">
    <location>
        <begin position="1"/>
        <end position="21"/>
    </location>
</feature>
<feature type="domain" description="C1q" evidence="2">
    <location>
        <begin position="54"/>
        <end position="186"/>
    </location>
</feature>
<dbReference type="EMBL" id="UYJE01004191">
    <property type="protein sequence ID" value="VDI25843.1"/>
    <property type="molecule type" value="Genomic_DNA"/>
</dbReference>
<dbReference type="PROSITE" id="PS50871">
    <property type="entry name" value="C1Q"/>
    <property type="match status" value="1"/>
</dbReference>
<evidence type="ECO:0000313" key="3">
    <source>
        <dbReference type="EMBL" id="VDI25843.1"/>
    </source>
</evidence>
<dbReference type="Gene3D" id="2.60.120.40">
    <property type="match status" value="1"/>
</dbReference>
<gene>
    <name evidence="3" type="ORF">MGAL_10B059251</name>
</gene>
<dbReference type="SMART" id="SM00110">
    <property type="entry name" value="C1Q"/>
    <property type="match status" value="1"/>
</dbReference>
<keyword evidence="4" id="KW-1185">Reference proteome</keyword>
<organism evidence="3 4">
    <name type="scientific">Mytilus galloprovincialis</name>
    <name type="common">Mediterranean mussel</name>
    <dbReference type="NCBI Taxonomy" id="29158"/>
    <lineage>
        <taxon>Eukaryota</taxon>
        <taxon>Metazoa</taxon>
        <taxon>Spiralia</taxon>
        <taxon>Lophotrochozoa</taxon>
        <taxon>Mollusca</taxon>
        <taxon>Bivalvia</taxon>
        <taxon>Autobranchia</taxon>
        <taxon>Pteriomorphia</taxon>
        <taxon>Mytilida</taxon>
        <taxon>Mytiloidea</taxon>
        <taxon>Mytilidae</taxon>
        <taxon>Mytilinae</taxon>
        <taxon>Mytilus</taxon>
    </lineage>
</organism>
<dbReference type="InterPro" id="IPR001073">
    <property type="entry name" value="C1q_dom"/>
</dbReference>
<dbReference type="SUPFAM" id="SSF49842">
    <property type="entry name" value="TNF-like"/>
    <property type="match status" value="1"/>
</dbReference>
<evidence type="ECO:0000259" key="2">
    <source>
        <dbReference type="PROSITE" id="PS50871"/>
    </source>
</evidence>
<evidence type="ECO:0000256" key="1">
    <source>
        <dbReference type="SAM" id="SignalP"/>
    </source>
</evidence>
<proteinExistence type="predicted"/>
<dbReference type="Proteomes" id="UP000596742">
    <property type="component" value="Unassembled WGS sequence"/>
</dbReference>
<evidence type="ECO:0000313" key="4">
    <source>
        <dbReference type="Proteomes" id="UP000596742"/>
    </source>
</evidence>
<name>A0A8B6DYT0_MYTGA</name>
<feature type="chain" id="PRO_5032412568" description="C1q domain-containing protein" evidence="1">
    <location>
        <begin position="22"/>
        <end position="186"/>
    </location>
</feature>
<dbReference type="Pfam" id="PF00386">
    <property type="entry name" value="C1q"/>
    <property type="match status" value="1"/>
</dbReference>
<dbReference type="AlphaFoldDB" id="A0A8B6DYT0"/>
<keyword evidence="1" id="KW-0732">Signal</keyword>
<reference evidence="3" key="1">
    <citation type="submission" date="2018-11" db="EMBL/GenBank/DDBJ databases">
        <authorList>
            <person name="Alioto T."/>
            <person name="Alioto T."/>
        </authorList>
    </citation>
    <scope>NUCLEOTIDE SEQUENCE</scope>
</reference>
<protein>
    <recommendedName>
        <fullName evidence="2">C1q domain-containing protein</fullName>
    </recommendedName>
</protein>
<accession>A0A8B6DYT0</accession>
<dbReference type="InterPro" id="IPR008983">
    <property type="entry name" value="Tumour_necrosis_fac-like_dom"/>
</dbReference>
<comment type="caution">
    <text evidence="3">The sequence shown here is derived from an EMBL/GenBank/DDBJ whole genome shotgun (WGS) entry which is preliminary data.</text>
</comment>